<accession>A0ABY9RQT2</accession>
<keyword evidence="1" id="KW-0812">Transmembrane</keyword>
<evidence type="ECO:0000313" key="2">
    <source>
        <dbReference type="EMBL" id="WMX44531.1"/>
    </source>
</evidence>
<keyword evidence="3" id="KW-1185">Reference proteome</keyword>
<evidence type="ECO:0000313" key="3">
    <source>
        <dbReference type="Proteomes" id="UP001250858"/>
    </source>
</evidence>
<dbReference type="EMBL" id="CP133762">
    <property type="protein sequence ID" value="WMX44531.1"/>
    <property type="molecule type" value="Genomic_DNA"/>
</dbReference>
<keyword evidence="1" id="KW-0472">Membrane</keyword>
<sequence>MAFVWFFGVLGGACLLLIVTLMRRNGRRTETAEGLRIEEQARIQAHEDRVSYNSLSVHSSMPTAGDAYQRRR</sequence>
<feature type="transmembrane region" description="Helical" evidence="1">
    <location>
        <begin position="6"/>
        <end position="22"/>
    </location>
</feature>
<evidence type="ECO:0000256" key="1">
    <source>
        <dbReference type="SAM" id="Phobius"/>
    </source>
</evidence>
<proteinExistence type="predicted"/>
<dbReference type="RefSeq" id="WP_128980936.1">
    <property type="nucleotide sequence ID" value="NZ_CP133762.1"/>
</dbReference>
<dbReference type="Proteomes" id="UP001250858">
    <property type="component" value="Chromosome"/>
</dbReference>
<organism evidence="2 3">
    <name type="scientific">Streptomyces roseicoloratus</name>
    <dbReference type="NCBI Taxonomy" id="2508722"/>
    <lineage>
        <taxon>Bacteria</taxon>
        <taxon>Bacillati</taxon>
        <taxon>Actinomycetota</taxon>
        <taxon>Actinomycetes</taxon>
        <taxon>Kitasatosporales</taxon>
        <taxon>Streptomycetaceae</taxon>
        <taxon>Streptomyces</taxon>
    </lineage>
</organism>
<protein>
    <submittedName>
        <fullName evidence="2">Uncharacterized protein</fullName>
    </submittedName>
</protein>
<name>A0ABY9RQT2_9ACTN</name>
<reference evidence="2 3" key="1">
    <citation type="submission" date="2023-09" db="EMBL/GenBank/DDBJ databases">
        <title>Complete genome of Streptomyces roseicoloratus T14.</title>
        <authorList>
            <person name="Bashizi T."/>
            <person name="Kim M.-J."/>
            <person name="Lee G."/>
            <person name="Tagele S.B."/>
            <person name="Shin J.-H."/>
        </authorList>
    </citation>
    <scope>NUCLEOTIDE SEQUENCE [LARGE SCALE GENOMIC DNA]</scope>
    <source>
        <strain evidence="2 3">T14</strain>
    </source>
</reference>
<gene>
    <name evidence="2" type="ORF">RGF97_06180</name>
</gene>
<keyword evidence="1" id="KW-1133">Transmembrane helix</keyword>